<evidence type="ECO:0000256" key="1">
    <source>
        <dbReference type="HAMAP-Rule" id="MF_01408"/>
    </source>
</evidence>
<feature type="binding site" evidence="1">
    <location>
        <position position="97"/>
    </location>
    <ligand>
        <name>FAD</name>
        <dbReference type="ChEBI" id="CHEBI:57692"/>
        <note>ligand shared between neighboring subunits</note>
    </ligand>
</feature>
<keyword evidence="1" id="KW-0285">Flavoprotein</keyword>
<dbReference type="OrthoDB" id="9780625at2"/>
<dbReference type="Gene3D" id="3.30.1360.170">
    <property type="match status" value="1"/>
</dbReference>
<comment type="pathway">
    <text evidence="1">Pyrimidine metabolism; dTTP biosynthesis.</text>
</comment>
<name>A0A7C9MTK1_9BACT</name>
<dbReference type="CDD" id="cd20175">
    <property type="entry name" value="ThyX"/>
    <property type="match status" value="1"/>
</dbReference>
<keyword evidence="1" id="KW-0545">Nucleotide biosynthesis</keyword>
<dbReference type="PROSITE" id="PS51331">
    <property type="entry name" value="THYX"/>
    <property type="match status" value="1"/>
</dbReference>
<feature type="binding site" evidence="1">
    <location>
        <begin position="86"/>
        <end position="89"/>
    </location>
    <ligand>
        <name>dUMP</name>
        <dbReference type="ChEBI" id="CHEBI:246422"/>
        <note>ligand shared between dimeric partners</note>
    </ligand>
</feature>
<gene>
    <name evidence="1" type="primary">thyX</name>
    <name evidence="2" type="ORF">GTA51_01925</name>
</gene>
<comment type="caution">
    <text evidence="2">The sequence shown here is derived from an EMBL/GenBank/DDBJ whole genome shotgun (WGS) entry which is preliminary data.</text>
</comment>
<comment type="subunit">
    <text evidence="1">Homotetramer.</text>
</comment>
<dbReference type="InterPro" id="IPR036098">
    <property type="entry name" value="Thymidylate_synthase_ThyX_sf"/>
</dbReference>
<dbReference type="GO" id="GO:0006231">
    <property type="term" value="P:dTMP biosynthetic process"/>
    <property type="evidence" value="ECO:0007669"/>
    <property type="project" value="UniProtKB-UniRule"/>
</dbReference>
<keyword evidence="1" id="KW-0274">FAD</keyword>
<feature type="binding site" description="in other chain" evidence="1">
    <location>
        <begin position="97"/>
        <end position="101"/>
    </location>
    <ligand>
        <name>dUMP</name>
        <dbReference type="ChEBI" id="CHEBI:246422"/>
        <note>ligand shared between dimeric partners</note>
    </ligand>
</feature>
<accession>A0A7C9MTK1</accession>
<dbReference type="EMBL" id="WVUD01000002">
    <property type="protein sequence ID" value="MYL81894.1"/>
    <property type="molecule type" value="Genomic_DNA"/>
</dbReference>
<feature type="binding site" evidence="1">
    <location>
        <position position="180"/>
    </location>
    <ligand>
        <name>FAD</name>
        <dbReference type="ChEBI" id="CHEBI:57692"/>
        <note>ligand shared between neighboring subunits</note>
    </ligand>
</feature>
<dbReference type="PANTHER" id="PTHR34934">
    <property type="entry name" value="FLAVIN-DEPENDENT THYMIDYLATE SYNTHASE"/>
    <property type="match status" value="1"/>
</dbReference>
<keyword evidence="1 2" id="KW-0489">Methyltransferase</keyword>
<dbReference type="RefSeq" id="WP_160958215.1">
    <property type="nucleotide sequence ID" value="NZ_WVUD01000002.1"/>
</dbReference>
<keyword evidence="1 2" id="KW-0808">Transferase</keyword>
<comment type="similarity">
    <text evidence="1">Belongs to the thymidylate synthase ThyX family.</text>
</comment>
<comment type="function">
    <text evidence="1">Catalyzes the reductive methylation of 2'-deoxyuridine-5'-monophosphate (dUMP) to 2'-deoxythymidine-5'-monophosphate (dTMP) while utilizing 5,10-methylenetetrahydrofolate (mTHF) as the methyl donor, and NADPH and FADH(2) as the reductant.</text>
</comment>
<dbReference type="EC" id="2.1.1.148" evidence="1"/>
<reference evidence="2 3" key="1">
    <citation type="submission" date="2020-01" db="EMBL/GenBank/DDBJ databases">
        <title>Genome sequence of Desulfovibrio aerotolerans DSM 16695(T).</title>
        <authorList>
            <person name="Karnachuk O."/>
            <person name="Avakyan M."/>
            <person name="Mardanov A."/>
            <person name="Kadnikov V."/>
            <person name="Ravin N."/>
        </authorList>
    </citation>
    <scope>NUCLEOTIDE SEQUENCE [LARGE SCALE GENOMIC DNA]</scope>
    <source>
        <strain evidence="2 3">DSM 16695</strain>
    </source>
</reference>
<keyword evidence="3" id="KW-1185">Reference proteome</keyword>
<comment type="cofactor">
    <cofactor evidence="1">
        <name>FAD</name>
        <dbReference type="ChEBI" id="CHEBI:57692"/>
    </cofactor>
    <text evidence="1">Binds 4 FAD per tetramer. Each FAD binding site is formed by three monomers.</text>
</comment>
<dbReference type="HAMAP" id="MF_01408">
    <property type="entry name" value="ThyX"/>
    <property type="match status" value="1"/>
</dbReference>
<dbReference type="GO" id="GO:0004799">
    <property type="term" value="F:thymidylate synthase activity"/>
    <property type="evidence" value="ECO:0007669"/>
    <property type="project" value="TreeGrafter"/>
</dbReference>
<comment type="catalytic activity">
    <reaction evidence="1">
        <text>dUMP + (6R)-5,10-methylene-5,6,7,8-tetrahydrofolate + NADPH + H(+) = dTMP + (6S)-5,6,7,8-tetrahydrofolate + NADP(+)</text>
        <dbReference type="Rhea" id="RHEA:29043"/>
        <dbReference type="ChEBI" id="CHEBI:15378"/>
        <dbReference type="ChEBI" id="CHEBI:15636"/>
        <dbReference type="ChEBI" id="CHEBI:57453"/>
        <dbReference type="ChEBI" id="CHEBI:57783"/>
        <dbReference type="ChEBI" id="CHEBI:58349"/>
        <dbReference type="ChEBI" id="CHEBI:63528"/>
        <dbReference type="ChEBI" id="CHEBI:246422"/>
        <dbReference type="EC" id="2.1.1.148"/>
    </reaction>
</comment>
<evidence type="ECO:0000313" key="3">
    <source>
        <dbReference type="Proteomes" id="UP000482487"/>
    </source>
</evidence>
<protein>
    <recommendedName>
        <fullName evidence="1">Flavin-dependent thymidylate synthase</fullName>
        <shortName evidence="1">FDTS</shortName>
        <ecNumber evidence="1">2.1.1.148</ecNumber>
    </recommendedName>
    <alternativeName>
        <fullName evidence="1">FAD-dependent thymidylate synthase</fullName>
    </alternativeName>
    <alternativeName>
        <fullName evidence="1">Thymidylate synthase ThyX</fullName>
        <shortName evidence="1">TS</shortName>
        <shortName evidence="1">TSase</shortName>
    </alternativeName>
</protein>
<dbReference type="Pfam" id="PF02511">
    <property type="entry name" value="Thy1"/>
    <property type="match status" value="1"/>
</dbReference>
<dbReference type="NCBIfam" id="TIGR02170">
    <property type="entry name" value="thyX"/>
    <property type="match status" value="1"/>
</dbReference>
<dbReference type="PANTHER" id="PTHR34934:SF1">
    <property type="entry name" value="FLAVIN-DEPENDENT THYMIDYLATE SYNTHASE"/>
    <property type="match status" value="1"/>
</dbReference>
<dbReference type="UniPathway" id="UPA00575"/>
<feature type="binding site" evidence="1">
    <location>
        <begin position="174"/>
        <end position="176"/>
    </location>
    <ligand>
        <name>FAD</name>
        <dbReference type="ChEBI" id="CHEBI:57692"/>
        <note>ligand shared between neighboring subunits</note>
    </ligand>
</feature>
<feature type="active site" description="Involved in ionization of N3 of dUMP, leading to its activation" evidence="1">
    <location>
        <position position="185"/>
    </location>
</feature>
<feature type="binding site" evidence="1">
    <location>
        <begin position="89"/>
        <end position="91"/>
    </location>
    <ligand>
        <name>FAD</name>
        <dbReference type="ChEBI" id="CHEBI:57692"/>
        <note>ligand shared between neighboring subunits</note>
    </ligand>
</feature>
<sequence length="248" mass="27511">MPQTRLSVTLLAHTPDALALIYAAFRQCYHPGYVADMWPRLLAGEITAEKQAAFVGRILDSGHESPIEHVSFTFAVAGVSRALSHQLVRHRIASYSQQSQRYVDAAGFDYVLPPQVAAIPEARERFTAAMEQAGAAYAELQEILTRHGRGDKANEDARFVLPNACETKVVTTMNCRSLLHFFELRCCTRAQWEIRAMALSMLRLCQEALPVIFSGAGARCERLGYCPEAARFTCGRYPLLEQIGSISS</sequence>
<organism evidence="2 3">
    <name type="scientific">Solidesulfovibrio aerotolerans</name>
    <dbReference type="NCBI Taxonomy" id="295255"/>
    <lineage>
        <taxon>Bacteria</taxon>
        <taxon>Pseudomonadati</taxon>
        <taxon>Thermodesulfobacteriota</taxon>
        <taxon>Desulfovibrionia</taxon>
        <taxon>Desulfovibrionales</taxon>
        <taxon>Desulfovibrionaceae</taxon>
        <taxon>Solidesulfovibrio</taxon>
    </lineage>
</organism>
<proteinExistence type="inferred from homology"/>
<dbReference type="InterPro" id="IPR003669">
    <property type="entry name" value="Thymidylate_synthase_ThyX"/>
</dbReference>
<dbReference type="GO" id="GO:0050660">
    <property type="term" value="F:flavin adenine dinucleotide binding"/>
    <property type="evidence" value="ECO:0007669"/>
    <property type="project" value="UniProtKB-UniRule"/>
</dbReference>
<feature type="binding site" evidence="1">
    <location>
        <position position="65"/>
    </location>
    <ligand>
        <name>FAD</name>
        <dbReference type="ChEBI" id="CHEBI:57692"/>
        <note>ligand shared between neighboring subunits</note>
    </ligand>
</feature>
<dbReference type="Proteomes" id="UP000482487">
    <property type="component" value="Unassembled WGS sequence"/>
</dbReference>
<evidence type="ECO:0000313" key="2">
    <source>
        <dbReference type="EMBL" id="MYL81894.1"/>
    </source>
</evidence>
<dbReference type="GO" id="GO:0050797">
    <property type="term" value="F:thymidylate synthase (FAD) activity"/>
    <property type="evidence" value="ECO:0007669"/>
    <property type="project" value="UniProtKB-UniRule"/>
</dbReference>
<feature type="binding site" evidence="1">
    <location>
        <position position="185"/>
    </location>
    <ligand>
        <name>dUMP</name>
        <dbReference type="ChEBI" id="CHEBI:246422"/>
        <note>ligand shared between dimeric partners</note>
    </ligand>
</feature>
<dbReference type="GO" id="GO:0032259">
    <property type="term" value="P:methylation"/>
    <property type="evidence" value="ECO:0007669"/>
    <property type="project" value="UniProtKB-KW"/>
</dbReference>
<dbReference type="SUPFAM" id="SSF69796">
    <property type="entry name" value="Thymidylate synthase-complementing protein Thy1"/>
    <property type="match status" value="1"/>
</dbReference>
<feature type="binding site" description="in other chain" evidence="1">
    <location>
        <position position="158"/>
    </location>
    <ligand>
        <name>dUMP</name>
        <dbReference type="ChEBI" id="CHEBI:246422"/>
        <note>ligand shared between dimeric partners</note>
    </ligand>
</feature>
<dbReference type="AlphaFoldDB" id="A0A7C9MTK1"/>
<keyword evidence="1" id="KW-0521">NADP</keyword>
<dbReference type="GO" id="GO:0070402">
    <property type="term" value="F:NADPH binding"/>
    <property type="evidence" value="ECO:0007669"/>
    <property type="project" value="TreeGrafter"/>
</dbReference>
<dbReference type="GO" id="GO:0006235">
    <property type="term" value="P:dTTP biosynthetic process"/>
    <property type="evidence" value="ECO:0007669"/>
    <property type="project" value="UniProtKB-UniRule"/>
</dbReference>